<dbReference type="GO" id="GO:0042910">
    <property type="term" value="F:xenobiotic transmembrane transporter activity"/>
    <property type="evidence" value="ECO:0007669"/>
    <property type="project" value="InterPro"/>
</dbReference>
<dbReference type="Proteomes" id="UP000823886">
    <property type="component" value="Unassembled WGS sequence"/>
</dbReference>
<organism evidence="11 12">
    <name type="scientific">Candidatus Blautia merdavium</name>
    <dbReference type="NCBI Taxonomy" id="2838494"/>
    <lineage>
        <taxon>Bacteria</taxon>
        <taxon>Bacillati</taxon>
        <taxon>Bacillota</taxon>
        <taxon>Clostridia</taxon>
        <taxon>Lachnospirales</taxon>
        <taxon>Lachnospiraceae</taxon>
        <taxon>Blautia</taxon>
    </lineage>
</organism>
<dbReference type="InterPro" id="IPR051327">
    <property type="entry name" value="MATE_MepA_subfamily"/>
</dbReference>
<evidence type="ECO:0000256" key="1">
    <source>
        <dbReference type="ARBA" id="ARBA00004651"/>
    </source>
</evidence>
<proteinExistence type="inferred from homology"/>
<dbReference type="NCBIfam" id="TIGR00797">
    <property type="entry name" value="matE"/>
    <property type="match status" value="1"/>
</dbReference>
<feature type="transmembrane region" description="Helical" evidence="10">
    <location>
        <begin position="415"/>
        <end position="435"/>
    </location>
</feature>
<dbReference type="PANTHER" id="PTHR43823">
    <property type="entry name" value="SPORULATION PROTEIN YKVU"/>
    <property type="match status" value="1"/>
</dbReference>
<feature type="transmembrane region" description="Helical" evidence="10">
    <location>
        <begin position="276"/>
        <end position="297"/>
    </location>
</feature>
<accession>A0A9D2TB32</accession>
<evidence type="ECO:0000256" key="9">
    <source>
        <dbReference type="ARBA" id="ARBA00023251"/>
    </source>
</evidence>
<dbReference type="Pfam" id="PF01554">
    <property type="entry name" value="MatE"/>
    <property type="match status" value="2"/>
</dbReference>
<comment type="subcellular location">
    <subcellularLocation>
        <location evidence="1">Cell membrane</location>
        <topology evidence="1">Multi-pass membrane protein</topology>
    </subcellularLocation>
</comment>
<dbReference type="InterPro" id="IPR045070">
    <property type="entry name" value="MATE_MepA-like"/>
</dbReference>
<dbReference type="GO" id="GO:0005886">
    <property type="term" value="C:plasma membrane"/>
    <property type="evidence" value="ECO:0007669"/>
    <property type="project" value="UniProtKB-SubCell"/>
</dbReference>
<feature type="transmembrane region" description="Helical" evidence="10">
    <location>
        <begin position="98"/>
        <end position="121"/>
    </location>
</feature>
<dbReference type="InterPro" id="IPR048279">
    <property type="entry name" value="MdtK-like"/>
</dbReference>
<evidence type="ECO:0000313" key="12">
    <source>
        <dbReference type="Proteomes" id="UP000823886"/>
    </source>
</evidence>
<evidence type="ECO:0000256" key="8">
    <source>
        <dbReference type="ARBA" id="ARBA00023136"/>
    </source>
</evidence>
<comment type="caution">
    <text evidence="11">The sequence shown here is derived from an EMBL/GenBank/DDBJ whole genome shotgun (WGS) entry which is preliminary data.</text>
</comment>
<feature type="transmembrane region" description="Helical" evidence="10">
    <location>
        <begin position="133"/>
        <end position="151"/>
    </location>
</feature>
<gene>
    <name evidence="11" type="ORF">H9753_09975</name>
</gene>
<evidence type="ECO:0000256" key="6">
    <source>
        <dbReference type="ARBA" id="ARBA00022692"/>
    </source>
</evidence>
<dbReference type="AlphaFoldDB" id="A0A9D2TB32"/>
<evidence type="ECO:0000256" key="2">
    <source>
        <dbReference type="ARBA" id="ARBA00008417"/>
    </source>
</evidence>
<dbReference type="GO" id="GO:0046677">
    <property type="term" value="P:response to antibiotic"/>
    <property type="evidence" value="ECO:0007669"/>
    <property type="project" value="UniProtKB-KW"/>
</dbReference>
<dbReference type="GO" id="GO:0015297">
    <property type="term" value="F:antiporter activity"/>
    <property type="evidence" value="ECO:0007669"/>
    <property type="project" value="InterPro"/>
</dbReference>
<feature type="transmembrane region" description="Helical" evidence="10">
    <location>
        <begin position="163"/>
        <end position="186"/>
    </location>
</feature>
<evidence type="ECO:0000256" key="3">
    <source>
        <dbReference type="ARBA" id="ARBA00022106"/>
    </source>
</evidence>
<keyword evidence="8 10" id="KW-0472">Membrane</keyword>
<evidence type="ECO:0000256" key="5">
    <source>
        <dbReference type="ARBA" id="ARBA00022475"/>
    </source>
</evidence>
<feature type="transmembrane region" description="Helical" evidence="10">
    <location>
        <begin position="14"/>
        <end position="34"/>
    </location>
</feature>
<keyword evidence="4" id="KW-0813">Transport</keyword>
<protein>
    <recommendedName>
        <fullName evidence="3">Multidrug export protein MepA</fullName>
    </recommendedName>
</protein>
<reference evidence="11" key="2">
    <citation type="submission" date="2021-04" db="EMBL/GenBank/DDBJ databases">
        <authorList>
            <person name="Gilroy R."/>
        </authorList>
    </citation>
    <scope>NUCLEOTIDE SEQUENCE</scope>
    <source>
        <strain evidence="11">ChiBcec2-3848</strain>
    </source>
</reference>
<feature type="transmembrane region" description="Helical" evidence="10">
    <location>
        <begin position="54"/>
        <end position="77"/>
    </location>
</feature>
<reference evidence="11" key="1">
    <citation type="journal article" date="2021" name="PeerJ">
        <title>Extensive microbial diversity within the chicken gut microbiome revealed by metagenomics and culture.</title>
        <authorList>
            <person name="Gilroy R."/>
            <person name="Ravi A."/>
            <person name="Getino M."/>
            <person name="Pursley I."/>
            <person name="Horton D.L."/>
            <person name="Alikhan N.F."/>
            <person name="Baker D."/>
            <person name="Gharbi K."/>
            <person name="Hall N."/>
            <person name="Watson M."/>
            <person name="Adriaenssens E.M."/>
            <person name="Foster-Nyarko E."/>
            <person name="Jarju S."/>
            <person name="Secka A."/>
            <person name="Antonio M."/>
            <person name="Oren A."/>
            <person name="Chaudhuri R.R."/>
            <person name="La Ragione R."/>
            <person name="Hildebrand F."/>
            <person name="Pallen M.J."/>
        </authorList>
    </citation>
    <scope>NUCLEOTIDE SEQUENCE</scope>
    <source>
        <strain evidence="11">ChiBcec2-3848</strain>
    </source>
</reference>
<dbReference type="InterPro" id="IPR002528">
    <property type="entry name" value="MATE_fam"/>
</dbReference>
<dbReference type="CDD" id="cd13143">
    <property type="entry name" value="MATE_MepA_like"/>
    <property type="match status" value="1"/>
</dbReference>
<keyword evidence="9" id="KW-0046">Antibiotic resistance</keyword>
<keyword evidence="7 10" id="KW-1133">Transmembrane helix</keyword>
<sequence>MRIPLSSHFTYKKLFYFCLSPIIMMVFTSIYGVVDGFFVSNYVGKVPFAAINLVMPFIMILGGVGFMIGTGGSALIAKSLGEGKQEKANQYFSMLVKLTAVLGILLSVIGIAVMRPVSYLLGATEATIEDCVVYGRSVLLFNAAFMLQNVFQTFLAAAEKPKLGLVFTTAAGIANMVLDALFIVVFQWGVAGAAIATGIGQCIGGLLPLLYFFRPNGSRLRLVKCQADARAILKACANGSSELMSNISSSLISVLYNLQLLKFAGENGVAAYGTIMYVQFIFIAIFIGYTIGTAPIISYHYGAGNHKELKNLLRKSLLIVSTAGASMMVIAWVLAGPLSNIFVGYDTELYELTKHAFRMFAFSFLLAGVNIFCSSFFTALNNGAVSAAISFMRTLVFQIISVLLLPVFFGLDGIWYSITVAEVLAFGISLLFLVLNRRNYHYS</sequence>
<comment type="similarity">
    <text evidence="2">Belongs to the multi antimicrobial extrusion (MATE) (TC 2.A.66.1) family. MepA subfamily.</text>
</comment>
<keyword evidence="5" id="KW-1003">Cell membrane</keyword>
<evidence type="ECO:0000313" key="11">
    <source>
        <dbReference type="EMBL" id="HJC63925.1"/>
    </source>
</evidence>
<keyword evidence="6 10" id="KW-0812">Transmembrane</keyword>
<dbReference type="EMBL" id="DWVZ01000136">
    <property type="protein sequence ID" value="HJC63925.1"/>
    <property type="molecule type" value="Genomic_DNA"/>
</dbReference>
<feature type="transmembrane region" description="Helical" evidence="10">
    <location>
        <begin position="192"/>
        <end position="213"/>
    </location>
</feature>
<dbReference type="PANTHER" id="PTHR43823:SF3">
    <property type="entry name" value="MULTIDRUG EXPORT PROTEIN MEPA"/>
    <property type="match status" value="1"/>
</dbReference>
<feature type="transmembrane region" description="Helical" evidence="10">
    <location>
        <begin position="391"/>
        <end position="409"/>
    </location>
</feature>
<name>A0A9D2TB32_9FIRM</name>
<feature type="transmembrane region" description="Helical" evidence="10">
    <location>
        <begin position="355"/>
        <end position="379"/>
    </location>
</feature>
<dbReference type="PIRSF" id="PIRSF006603">
    <property type="entry name" value="DinF"/>
    <property type="match status" value="1"/>
</dbReference>
<feature type="transmembrane region" description="Helical" evidence="10">
    <location>
        <begin position="317"/>
        <end position="335"/>
    </location>
</feature>
<evidence type="ECO:0000256" key="10">
    <source>
        <dbReference type="SAM" id="Phobius"/>
    </source>
</evidence>
<evidence type="ECO:0000256" key="4">
    <source>
        <dbReference type="ARBA" id="ARBA00022448"/>
    </source>
</evidence>
<evidence type="ECO:0000256" key="7">
    <source>
        <dbReference type="ARBA" id="ARBA00022989"/>
    </source>
</evidence>